<dbReference type="Gene3D" id="3.90.70.10">
    <property type="entry name" value="Cysteine proteinases"/>
    <property type="match status" value="1"/>
</dbReference>
<feature type="region of interest" description="Disordered" evidence="1">
    <location>
        <begin position="287"/>
        <end position="307"/>
    </location>
</feature>
<evidence type="ECO:0000256" key="1">
    <source>
        <dbReference type="SAM" id="MobiDB-lite"/>
    </source>
</evidence>
<feature type="compositionally biased region" description="Basic and acidic residues" evidence="1">
    <location>
        <begin position="7"/>
        <end position="29"/>
    </location>
</feature>
<feature type="domain" description="Peptidase C39-like" evidence="2">
    <location>
        <begin position="248"/>
        <end position="399"/>
    </location>
</feature>
<dbReference type="AlphaFoldDB" id="L7VTX0"/>
<feature type="compositionally biased region" description="Basic and acidic residues" evidence="1">
    <location>
        <begin position="290"/>
        <end position="307"/>
    </location>
</feature>
<sequence length="431" mass="47380">MSDFSTEPERKPLTHDMFMKPDAEQKKAESPGAVPGMQWPGLSGLLGGGGSVNPLLAQGLFGHYADTPQSVLQTPGPTAGPLASLVEPKPTLADYRDHGDKDLDEQIRYNRELRGLIDKGGPIKPEITKAETDRLNEGREDLLGDLKERSGVYDTEIAAISGKLPEKLPKNLTPEQQELVKQKTELETEKNKYSDQQTALQRWHDRNEINSINDQLKDPSLTPEAKQKLLSTKKTLATGLLSTTKQYEQFDPRWGSTVYGKDKSYTSMTEAGCGPTALAMMMDFADQEDPEGRHSRGEKDPYTPRKMADYATNHGRVKGSGTNGDKMMGDLSKSYPGFTGQSVGKLANAVESLNNGVPVMFLGHDIHGTRADGTDTKYGGHYMLLNGVSDDGKKFNVNDGGRNKSRNIRTISDKQLRDGSAGYWNVKHNTH</sequence>
<dbReference type="InterPro" id="IPR039564">
    <property type="entry name" value="Peptidase_C39-like"/>
</dbReference>
<evidence type="ECO:0000313" key="3">
    <source>
        <dbReference type="EMBL" id="AGC72632.1"/>
    </source>
</evidence>
<reference evidence="3" key="1">
    <citation type="submission" date="2012-09" db="EMBL/GenBank/DDBJ databases">
        <title>Metagenomic Characterization of a Microbial Community in Wastewater Detects High Levels of Antibiotic Resistance.</title>
        <authorList>
            <person name="Abrams M."/>
            <person name="Caldwell A."/>
            <person name="Vandaei E."/>
            <person name="Lee W."/>
            <person name="Perrott J."/>
            <person name="Khan S.Y."/>
            <person name="Ta J."/>
            <person name="Romero D."/>
            <person name="Nguyen V."/>
            <person name="Pourmand N."/>
            <person name="Ouverney C.C."/>
        </authorList>
    </citation>
    <scope>NUCLEOTIDE SEQUENCE</scope>
</reference>
<proteinExistence type="predicted"/>
<feature type="region of interest" description="Disordered" evidence="1">
    <location>
        <begin position="1"/>
        <end position="36"/>
    </location>
</feature>
<evidence type="ECO:0000259" key="2">
    <source>
        <dbReference type="Pfam" id="PF13529"/>
    </source>
</evidence>
<organism evidence="3">
    <name type="scientific">uncultured bacterium A1Q1_fos_565</name>
    <dbReference type="NCBI Taxonomy" id="1256585"/>
    <lineage>
        <taxon>Bacteria</taxon>
        <taxon>environmental samples</taxon>
    </lineage>
</organism>
<accession>L7VTX0</accession>
<dbReference type="Pfam" id="PF13529">
    <property type="entry name" value="Peptidase_C39_2"/>
    <property type="match status" value="1"/>
</dbReference>
<protein>
    <recommendedName>
        <fullName evidence="2">Peptidase C39-like domain-containing protein</fullName>
    </recommendedName>
</protein>
<dbReference type="EMBL" id="JX649908">
    <property type="protein sequence ID" value="AGC72632.1"/>
    <property type="molecule type" value="Genomic_DNA"/>
</dbReference>
<name>L7VTX0_9BACT</name>